<dbReference type="Proteomes" id="UP000824890">
    <property type="component" value="Unassembled WGS sequence"/>
</dbReference>
<proteinExistence type="predicted"/>
<protein>
    <recommendedName>
        <fullName evidence="3">DUF287 domain-containing protein</fullName>
    </recommendedName>
</protein>
<feature type="compositionally biased region" description="Basic and acidic residues" evidence="2">
    <location>
        <begin position="495"/>
        <end position="513"/>
    </location>
</feature>
<feature type="region of interest" description="Disordered" evidence="2">
    <location>
        <begin position="346"/>
        <end position="513"/>
    </location>
</feature>
<keyword evidence="1" id="KW-0175">Coiled coil</keyword>
<feature type="compositionally biased region" description="Acidic residues" evidence="2">
    <location>
        <begin position="347"/>
        <end position="382"/>
    </location>
</feature>
<feature type="compositionally biased region" description="Basic and acidic residues" evidence="2">
    <location>
        <begin position="13"/>
        <end position="37"/>
    </location>
</feature>
<keyword evidence="5" id="KW-1185">Reference proteome</keyword>
<gene>
    <name evidence="4" type="ORF">HID58_054017</name>
</gene>
<evidence type="ECO:0000313" key="5">
    <source>
        <dbReference type="Proteomes" id="UP000824890"/>
    </source>
</evidence>
<sequence length="710" mass="81624">MSEVMKGNQKGVPNERRRQSLRIQKPDSIAKRPEPRVHKSSKKSKKSKKSRPVREPVRAQSVESLSASDESEREGSEREVINSVLVPTIGEQIMLARIIDEEREYDRQGSPSDTWNYWLNVKQKNIWWKELYELDQAARGVLPKNKDKEKVTFAEGSSSNSGLDSRLQGLEERILEFIGEGFVGLHVTVETKLEALGSRMSHIEKNQRILKRRAKKMEDKLTSIESKVEPSHGEDMDFRQWDYGTYEEKEKANSEKDKANAEQEAGKENDNIENTEQEAERKNDEEGEEKEADDNAQQEDEKEKENSEADEQGKEDSESETESETDELKQLKEICRVQADKLWKEIEAEEEEVGGKQDEEEGEEKEAETSDEEKENSEDDEKVEEKVVEFEAEGEDDQAEVERKEDQEEEVEGKESETREQDKEKSETDEVESEAREAEIEKGTPTPPRGNQTEGTPTPPRGRTKAMAARRLVTRTMEGEPGKGVEVVAEEAVETEGKSRKKVVEEEKKEEEAVKVGEIVEEYTEEEKQRLIMVVYKEAPSPWIMHRCKENAAVAVPKKSGRPKRKSQWVQTPFTEGKKHSRLQGLEERILEFMGKGFVGLHVTVETKLEALGSRMSHIEKNQRILKRRAKKMEDKLTSIEEVVEEQAGEVVEEQAREIVEEYTEEEKQRLIMVVYKEAPSPWIMHRCKENAAVAVWKTKFTGVTMPKNE</sequence>
<feature type="domain" description="DUF287" evidence="3">
    <location>
        <begin position="81"/>
        <end position="132"/>
    </location>
</feature>
<feature type="compositionally biased region" description="Basic and acidic residues" evidence="2">
    <location>
        <begin position="299"/>
        <end position="316"/>
    </location>
</feature>
<feature type="compositionally biased region" description="Basic and acidic residues" evidence="2">
    <location>
        <begin position="248"/>
        <end position="270"/>
    </location>
</feature>
<name>A0ABQ8AGL8_BRANA</name>
<dbReference type="EMBL" id="JAGKQM010000013">
    <property type="protein sequence ID" value="KAH0891588.1"/>
    <property type="molecule type" value="Genomic_DNA"/>
</dbReference>
<feature type="region of interest" description="Disordered" evidence="2">
    <location>
        <begin position="1"/>
        <end position="79"/>
    </location>
</feature>
<feature type="coiled-coil region" evidence="1">
    <location>
        <begin position="616"/>
        <end position="650"/>
    </location>
</feature>
<feature type="region of interest" description="Disordered" evidence="2">
    <location>
        <begin position="248"/>
        <end position="331"/>
    </location>
</feature>
<accession>A0ABQ8AGL8</accession>
<evidence type="ECO:0000256" key="2">
    <source>
        <dbReference type="SAM" id="MobiDB-lite"/>
    </source>
</evidence>
<feature type="compositionally biased region" description="Acidic residues" evidence="2">
    <location>
        <begin position="390"/>
        <end position="399"/>
    </location>
</feature>
<comment type="caution">
    <text evidence="4">The sequence shown here is derived from an EMBL/GenBank/DDBJ whole genome shotgun (WGS) entry which is preliminary data.</text>
</comment>
<feature type="compositionally biased region" description="Acidic residues" evidence="2">
    <location>
        <begin position="285"/>
        <end position="298"/>
    </location>
</feature>
<feature type="compositionally biased region" description="Basic and acidic residues" evidence="2">
    <location>
        <begin position="413"/>
        <end position="442"/>
    </location>
</feature>
<reference evidence="4 5" key="1">
    <citation type="submission" date="2021-05" db="EMBL/GenBank/DDBJ databases">
        <title>Genome Assembly of Synthetic Allotetraploid Brassica napus Reveals Homoeologous Exchanges between Subgenomes.</title>
        <authorList>
            <person name="Davis J.T."/>
        </authorList>
    </citation>
    <scope>NUCLEOTIDE SEQUENCE [LARGE SCALE GENOMIC DNA]</scope>
    <source>
        <strain evidence="5">cv. Da-Ae</strain>
        <tissue evidence="4">Seedling</tissue>
    </source>
</reference>
<feature type="compositionally biased region" description="Basic residues" evidence="2">
    <location>
        <begin position="38"/>
        <end position="51"/>
    </location>
</feature>
<organism evidence="4 5">
    <name type="scientific">Brassica napus</name>
    <name type="common">Rape</name>
    <dbReference type="NCBI Taxonomy" id="3708"/>
    <lineage>
        <taxon>Eukaryota</taxon>
        <taxon>Viridiplantae</taxon>
        <taxon>Streptophyta</taxon>
        <taxon>Embryophyta</taxon>
        <taxon>Tracheophyta</taxon>
        <taxon>Spermatophyta</taxon>
        <taxon>Magnoliopsida</taxon>
        <taxon>eudicotyledons</taxon>
        <taxon>Gunneridae</taxon>
        <taxon>Pentapetalae</taxon>
        <taxon>rosids</taxon>
        <taxon>malvids</taxon>
        <taxon>Brassicales</taxon>
        <taxon>Brassicaceae</taxon>
        <taxon>Brassiceae</taxon>
        <taxon>Brassica</taxon>
    </lineage>
</organism>
<dbReference type="InterPro" id="IPR005048">
    <property type="entry name" value="DUF287"/>
</dbReference>
<evidence type="ECO:0000256" key="1">
    <source>
        <dbReference type="SAM" id="Coils"/>
    </source>
</evidence>
<dbReference type="Pfam" id="PF03384">
    <property type="entry name" value="DUF287"/>
    <property type="match status" value="1"/>
</dbReference>
<evidence type="ECO:0000313" key="4">
    <source>
        <dbReference type="EMBL" id="KAH0891588.1"/>
    </source>
</evidence>
<evidence type="ECO:0000259" key="3">
    <source>
        <dbReference type="Pfam" id="PF03384"/>
    </source>
</evidence>